<proteinExistence type="predicted"/>
<evidence type="ECO:0000313" key="3">
    <source>
        <dbReference type="WBParaSite" id="nRc.2.0.1.t38738-RA"/>
    </source>
</evidence>
<organism evidence="2 3">
    <name type="scientific">Romanomermis culicivorax</name>
    <name type="common">Nematode worm</name>
    <dbReference type="NCBI Taxonomy" id="13658"/>
    <lineage>
        <taxon>Eukaryota</taxon>
        <taxon>Metazoa</taxon>
        <taxon>Ecdysozoa</taxon>
        <taxon>Nematoda</taxon>
        <taxon>Enoplea</taxon>
        <taxon>Dorylaimia</taxon>
        <taxon>Mermithida</taxon>
        <taxon>Mermithoidea</taxon>
        <taxon>Mermithidae</taxon>
        <taxon>Romanomermis</taxon>
    </lineage>
</organism>
<feature type="region of interest" description="Disordered" evidence="1">
    <location>
        <begin position="1"/>
        <end position="48"/>
    </location>
</feature>
<reference evidence="3" key="1">
    <citation type="submission" date="2022-11" db="UniProtKB">
        <authorList>
            <consortium name="WormBaseParasite"/>
        </authorList>
    </citation>
    <scope>IDENTIFICATION</scope>
</reference>
<feature type="compositionally biased region" description="Polar residues" evidence="1">
    <location>
        <begin position="16"/>
        <end position="27"/>
    </location>
</feature>
<dbReference type="Proteomes" id="UP000887565">
    <property type="component" value="Unplaced"/>
</dbReference>
<dbReference type="AlphaFoldDB" id="A0A915KL33"/>
<keyword evidence="2" id="KW-1185">Reference proteome</keyword>
<evidence type="ECO:0000256" key="1">
    <source>
        <dbReference type="SAM" id="MobiDB-lite"/>
    </source>
</evidence>
<sequence length="126" mass="14699">MRTTLSGDSCSHKPSEATTKNLSSSERQNLKKFSETTEREHTQSGAERRKKFRYTDLFNELIGRLYSQQKAIVAYFYQKSLGERNKKYRETLPYMKRSIPLWGSSQLGVHPNMSTLRESQLETENN</sequence>
<name>A0A915KL33_ROMCU</name>
<accession>A0A915KL33</accession>
<evidence type="ECO:0000313" key="2">
    <source>
        <dbReference type="Proteomes" id="UP000887565"/>
    </source>
</evidence>
<feature type="compositionally biased region" description="Basic and acidic residues" evidence="1">
    <location>
        <begin position="28"/>
        <end position="42"/>
    </location>
</feature>
<dbReference type="WBParaSite" id="nRc.2.0.1.t38738-RA">
    <property type="protein sequence ID" value="nRc.2.0.1.t38738-RA"/>
    <property type="gene ID" value="nRc.2.0.1.g38738"/>
</dbReference>
<protein>
    <submittedName>
        <fullName evidence="3">Uncharacterized protein</fullName>
    </submittedName>
</protein>